<organism evidence="4 5">
    <name type="scientific">Athelia psychrophila</name>
    <dbReference type="NCBI Taxonomy" id="1759441"/>
    <lineage>
        <taxon>Eukaryota</taxon>
        <taxon>Fungi</taxon>
        <taxon>Dikarya</taxon>
        <taxon>Basidiomycota</taxon>
        <taxon>Agaricomycotina</taxon>
        <taxon>Agaricomycetes</taxon>
        <taxon>Agaricomycetidae</taxon>
        <taxon>Atheliales</taxon>
        <taxon>Atheliaceae</taxon>
        <taxon>Athelia</taxon>
    </lineage>
</organism>
<reference evidence="4 5" key="1">
    <citation type="journal article" date="2016" name="Mol. Biol. Evol.">
        <title>Comparative Genomics of Early-Diverging Mushroom-Forming Fungi Provides Insights into the Origins of Lignocellulose Decay Capabilities.</title>
        <authorList>
            <person name="Nagy L.G."/>
            <person name="Riley R."/>
            <person name="Tritt A."/>
            <person name="Adam C."/>
            <person name="Daum C."/>
            <person name="Floudas D."/>
            <person name="Sun H."/>
            <person name="Yadav J.S."/>
            <person name="Pangilinan J."/>
            <person name="Larsson K.H."/>
            <person name="Matsuura K."/>
            <person name="Barry K."/>
            <person name="Labutti K."/>
            <person name="Kuo R."/>
            <person name="Ohm R.A."/>
            <person name="Bhattacharya S.S."/>
            <person name="Shirouzu T."/>
            <person name="Yoshinaga Y."/>
            <person name="Martin F.M."/>
            <person name="Grigoriev I.V."/>
            <person name="Hibbett D.S."/>
        </authorList>
    </citation>
    <scope>NUCLEOTIDE SEQUENCE [LARGE SCALE GENOMIC DNA]</scope>
    <source>
        <strain evidence="4 5">CBS 109695</strain>
    </source>
</reference>
<dbReference type="Proteomes" id="UP000076532">
    <property type="component" value="Unassembled WGS sequence"/>
</dbReference>
<evidence type="ECO:0000313" key="4">
    <source>
        <dbReference type="EMBL" id="KZP33162.1"/>
    </source>
</evidence>
<keyword evidence="2" id="KW-0472">Membrane</keyword>
<name>A0A166VXJ8_9AGAM</name>
<sequence>MPMPTRYGELSLIERLKLIPILLFIPCVALMGALTAPWSVHWEWNKSWSRIFKIRILRYMLGAASTPQLQWLLGSSLANYTRWIAAHGSQPVVDEIGEGARLLWLGERRYDRMILYIPGGAYVLPVYEELMDFVNLLQREVGDSTSSVGLAILDYGLVPYVNFPSQLRQANAAISHLFAAGVSSQNLQIISDSAGANLVIQVLSHALHPINSIPRSPLTPMLEGTMPPIRGIYMLSPWTFHGMRYGNVVHSNCFDENDANDFASASMLRYWASSVFPHISREQQPYIEAAVAPSDWFDDVHLLVDRILVTAAQYECLRDHIVEFCHTQLASVESLKLVLVEGAVHGDPILTAGTPEGKGTKQKIVAWLKEGFDI</sequence>
<dbReference type="GO" id="GO:0016787">
    <property type="term" value="F:hydrolase activity"/>
    <property type="evidence" value="ECO:0007669"/>
    <property type="project" value="UniProtKB-KW"/>
</dbReference>
<evidence type="ECO:0000313" key="5">
    <source>
        <dbReference type="Proteomes" id="UP000076532"/>
    </source>
</evidence>
<feature type="domain" description="Alpha/beta hydrolase fold-3" evidence="3">
    <location>
        <begin position="115"/>
        <end position="346"/>
    </location>
</feature>
<dbReference type="InterPro" id="IPR050300">
    <property type="entry name" value="GDXG_lipolytic_enzyme"/>
</dbReference>
<dbReference type="STRING" id="436010.A0A166VXJ8"/>
<dbReference type="PANTHER" id="PTHR48081:SF31">
    <property type="entry name" value="STERYL ACETYL HYDROLASE MUG81-RELATED"/>
    <property type="match status" value="1"/>
</dbReference>
<accession>A0A166VXJ8</accession>
<dbReference type="AlphaFoldDB" id="A0A166VXJ8"/>
<dbReference type="EMBL" id="KV417483">
    <property type="protein sequence ID" value="KZP33162.1"/>
    <property type="molecule type" value="Genomic_DNA"/>
</dbReference>
<dbReference type="OrthoDB" id="2152029at2759"/>
<evidence type="ECO:0000256" key="1">
    <source>
        <dbReference type="ARBA" id="ARBA00022801"/>
    </source>
</evidence>
<dbReference type="InterPro" id="IPR029058">
    <property type="entry name" value="AB_hydrolase_fold"/>
</dbReference>
<evidence type="ECO:0000259" key="3">
    <source>
        <dbReference type="Pfam" id="PF07859"/>
    </source>
</evidence>
<keyword evidence="5" id="KW-1185">Reference proteome</keyword>
<protein>
    <submittedName>
        <fullName evidence="4">Alpha/beta-hydrolase</fullName>
    </submittedName>
</protein>
<evidence type="ECO:0000256" key="2">
    <source>
        <dbReference type="SAM" id="Phobius"/>
    </source>
</evidence>
<proteinExistence type="predicted"/>
<dbReference type="SUPFAM" id="SSF53474">
    <property type="entry name" value="alpha/beta-Hydrolases"/>
    <property type="match status" value="1"/>
</dbReference>
<dbReference type="InterPro" id="IPR013094">
    <property type="entry name" value="AB_hydrolase_3"/>
</dbReference>
<gene>
    <name evidence="4" type="ORF">FIBSPDRAFT_1036284</name>
</gene>
<dbReference type="PANTHER" id="PTHR48081">
    <property type="entry name" value="AB HYDROLASE SUPERFAMILY PROTEIN C4A8.06C"/>
    <property type="match status" value="1"/>
</dbReference>
<dbReference type="Gene3D" id="3.40.50.1820">
    <property type="entry name" value="alpha/beta hydrolase"/>
    <property type="match status" value="1"/>
</dbReference>
<keyword evidence="1" id="KW-0378">Hydrolase</keyword>
<dbReference type="Pfam" id="PF07859">
    <property type="entry name" value="Abhydrolase_3"/>
    <property type="match status" value="1"/>
</dbReference>
<keyword evidence="2" id="KW-0812">Transmembrane</keyword>
<feature type="transmembrane region" description="Helical" evidence="2">
    <location>
        <begin position="21"/>
        <end position="40"/>
    </location>
</feature>
<keyword evidence="2" id="KW-1133">Transmembrane helix</keyword>